<protein>
    <submittedName>
        <fullName evidence="3">Polysaccharide pyruvyl transferase family protein</fullName>
    </submittedName>
</protein>
<evidence type="ECO:0000313" key="3">
    <source>
        <dbReference type="EMBL" id="MFB9259132.1"/>
    </source>
</evidence>
<accession>A0ABV5JNZ9</accession>
<dbReference type="Pfam" id="PF04230">
    <property type="entry name" value="PS_pyruv_trans"/>
    <property type="match status" value="1"/>
</dbReference>
<dbReference type="Proteomes" id="UP001589700">
    <property type="component" value="Unassembled WGS sequence"/>
</dbReference>
<comment type="caution">
    <text evidence="3">The sequence shown here is derived from an EMBL/GenBank/DDBJ whole genome shotgun (WGS) entry which is preliminary data.</text>
</comment>
<name>A0ABV5JNZ9_9ACTN</name>
<organism evidence="3 4">
    <name type="scientific">Dietzia aerolata</name>
    <dbReference type="NCBI Taxonomy" id="595984"/>
    <lineage>
        <taxon>Bacteria</taxon>
        <taxon>Bacillati</taxon>
        <taxon>Actinomycetota</taxon>
        <taxon>Actinomycetes</taxon>
        <taxon>Mycobacteriales</taxon>
        <taxon>Dietziaceae</taxon>
        <taxon>Dietzia</taxon>
    </lineage>
</organism>
<feature type="region of interest" description="Disordered" evidence="1">
    <location>
        <begin position="347"/>
        <end position="376"/>
    </location>
</feature>
<reference evidence="3 4" key="1">
    <citation type="submission" date="2024-09" db="EMBL/GenBank/DDBJ databases">
        <authorList>
            <person name="Sun Q."/>
            <person name="Mori K."/>
        </authorList>
    </citation>
    <scope>NUCLEOTIDE SEQUENCE [LARGE SCALE GENOMIC DNA]</scope>
    <source>
        <strain evidence="3 4">CCM 7659</strain>
    </source>
</reference>
<keyword evidence="3" id="KW-0808">Transferase</keyword>
<dbReference type="InterPro" id="IPR007345">
    <property type="entry name" value="Polysacch_pyruvyl_Trfase"/>
</dbReference>
<dbReference type="EMBL" id="JBHMDY010000002">
    <property type="protein sequence ID" value="MFB9259132.1"/>
    <property type="molecule type" value="Genomic_DNA"/>
</dbReference>
<evidence type="ECO:0000313" key="4">
    <source>
        <dbReference type="Proteomes" id="UP001589700"/>
    </source>
</evidence>
<gene>
    <name evidence="3" type="ORF">ACFFVD_04885</name>
</gene>
<proteinExistence type="predicted"/>
<sequence length="498" mass="51733">MSTPPRRSVSAAAREARSGEHALGRAVGDVRLGVRQRIDAVRAVADARWGRPREESQPIYLIAPAGHPNHGDEQLLAGWLRYLRHRRPGTPVVVDCHTPGQAAVLHHSEHPDVLFTDTLWRLAGEHGVPADASAAARVDAATAAVEFCRRAVTDLGTRPELASGIDLLRSASDIHLIGGGYVNDQWPHHLGVVAGAGEAGRLGGAHVVATGQGFVPCANAAGLADALRDFQLVTVRDAASRDLLAASAVPVHLVGDDGWLALAAGAGIGEDDHPVYSRDHDAARELVVCAQSDLVDPEVLAAALARILAAWKVPGDRLTVVESIPGGDRVVWDLVCARADAADTAAAEGSSEGAGLAAGGGKDQESDDDDNNTVDPVGRALAELDLSRARFVPFKDLWDTGLPARSGQAWLTSRFHPHLFAAARGASGLVLGSGSHYYDIKHGSLVAAGSSWGTVHAAAVASGSEVPPFPAGGGFTEPAVDALVSAAKALADDLYPRT</sequence>
<evidence type="ECO:0000259" key="2">
    <source>
        <dbReference type="Pfam" id="PF04230"/>
    </source>
</evidence>
<keyword evidence="4" id="KW-1185">Reference proteome</keyword>
<evidence type="ECO:0000256" key="1">
    <source>
        <dbReference type="SAM" id="MobiDB-lite"/>
    </source>
</evidence>
<feature type="domain" description="Polysaccharide pyruvyl transferase" evidence="2">
    <location>
        <begin position="69"/>
        <end position="262"/>
    </location>
</feature>
<feature type="compositionally biased region" description="Low complexity" evidence="1">
    <location>
        <begin position="1"/>
        <end position="13"/>
    </location>
</feature>
<dbReference type="GO" id="GO:0016740">
    <property type="term" value="F:transferase activity"/>
    <property type="evidence" value="ECO:0007669"/>
    <property type="project" value="UniProtKB-KW"/>
</dbReference>
<feature type="region of interest" description="Disordered" evidence="1">
    <location>
        <begin position="1"/>
        <end position="20"/>
    </location>
</feature>
<dbReference type="RefSeq" id="WP_380023127.1">
    <property type="nucleotide sequence ID" value="NZ_JBHMDY010000002.1"/>
</dbReference>